<sequence>MLMSAPLSVDTANYLAQTKGLMSLVEETRTNNQHLLTAAGNFEQANRGQMGSVAQSVLADLYSTANQNNQVLDSITTGLTTTHSQFDGQEATNASAVLHAGGSIYS</sequence>
<evidence type="ECO:0000313" key="2">
    <source>
        <dbReference type="Proteomes" id="UP000192284"/>
    </source>
</evidence>
<keyword evidence="2" id="KW-1185">Reference proteome</keyword>
<comment type="caution">
    <text evidence="1">The sequence shown here is derived from an EMBL/GenBank/DDBJ whole genome shotgun (WGS) entry which is preliminary data.</text>
</comment>
<dbReference type="EMBL" id="MVHE01000013">
    <property type="protein sequence ID" value="ORA21713.1"/>
    <property type="molecule type" value="Genomic_DNA"/>
</dbReference>
<proteinExistence type="predicted"/>
<organism evidence="1 2">
    <name type="scientific">Mycobacterium angelicum</name>
    <dbReference type="NCBI Taxonomy" id="470074"/>
    <lineage>
        <taxon>Bacteria</taxon>
        <taxon>Bacillati</taxon>
        <taxon>Actinomycetota</taxon>
        <taxon>Actinomycetes</taxon>
        <taxon>Mycobacteriales</taxon>
        <taxon>Mycobacteriaceae</taxon>
        <taxon>Mycobacterium</taxon>
    </lineage>
</organism>
<protein>
    <submittedName>
        <fullName evidence="1">Uncharacterized protein</fullName>
    </submittedName>
</protein>
<dbReference type="AlphaFoldDB" id="A0A1W9ZVE0"/>
<dbReference type="Proteomes" id="UP000192284">
    <property type="component" value="Unassembled WGS sequence"/>
</dbReference>
<name>A0A1W9ZVE0_MYCAN</name>
<gene>
    <name evidence="1" type="ORF">BST12_11695</name>
</gene>
<reference evidence="1 2" key="1">
    <citation type="submission" date="2017-02" db="EMBL/GenBank/DDBJ databases">
        <title>The new phylogeny of genus Mycobacterium.</title>
        <authorList>
            <person name="Tortoli E."/>
            <person name="Trovato A."/>
            <person name="Cirillo D.M."/>
        </authorList>
    </citation>
    <scope>NUCLEOTIDE SEQUENCE [LARGE SCALE GENOMIC DNA]</scope>
    <source>
        <strain evidence="1 2">DSM 45057</strain>
    </source>
</reference>
<evidence type="ECO:0000313" key="1">
    <source>
        <dbReference type="EMBL" id="ORA21713.1"/>
    </source>
</evidence>
<accession>A0A1W9ZVE0</accession>